<dbReference type="AlphaFoldDB" id="G3INA3"/>
<proteinExistence type="predicted"/>
<evidence type="ECO:0000313" key="1">
    <source>
        <dbReference type="EMBL" id="EGW14704.1"/>
    </source>
</evidence>
<evidence type="ECO:0000313" key="2">
    <source>
        <dbReference type="Proteomes" id="UP000001075"/>
    </source>
</evidence>
<dbReference type="EMBL" id="JH005632">
    <property type="protein sequence ID" value="EGW14704.1"/>
    <property type="molecule type" value="Genomic_DNA"/>
</dbReference>
<name>G3INA3_CRIGR</name>
<dbReference type="InParanoid" id="G3INA3"/>
<protein>
    <submittedName>
        <fullName evidence="1">Uncharacterized protein</fullName>
    </submittedName>
</protein>
<accession>G3INA3</accession>
<dbReference type="Proteomes" id="UP000001075">
    <property type="component" value="Unassembled WGS sequence"/>
</dbReference>
<sequence>MSPPLLISSSFYRVWFELSNLPIIALGAAQGGVRCPPSRRVAWASLYKTSPGGGLTLLLPGTPW</sequence>
<reference evidence="2" key="1">
    <citation type="journal article" date="2011" name="Nat. Biotechnol.">
        <title>The genomic sequence of the Chinese hamster ovary (CHO)-K1 cell line.</title>
        <authorList>
            <person name="Xu X."/>
            <person name="Nagarajan H."/>
            <person name="Lewis N.E."/>
            <person name="Pan S."/>
            <person name="Cai Z."/>
            <person name="Liu X."/>
            <person name="Chen W."/>
            <person name="Xie M."/>
            <person name="Wang W."/>
            <person name="Hammond S."/>
            <person name="Andersen M.R."/>
            <person name="Neff N."/>
            <person name="Passarelli B."/>
            <person name="Koh W."/>
            <person name="Fan H.C."/>
            <person name="Wang J."/>
            <person name="Gui Y."/>
            <person name="Lee K.H."/>
            <person name="Betenbaugh M.J."/>
            <person name="Quake S.R."/>
            <person name="Famili I."/>
            <person name="Palsson B.O."/>
            <person name="Wang J."/>
        </authorList>
    </citation>
    <scope>NUCLEOTIDE SEQUENCE [LARGE SCALE GENOMIC DNA]</scope>
    <source>
        <strain evidence="2">CHO K1 cell line</strain>
    </source>
</reference>
<gene>
    <name evidence="1" type="ORF">I79_025415</name>
</gene>
<organism evidence="1 2">
    <name type="scientific">Cricetulus griseus</name>
    <name type="common">Chinese hamster</name>
    <name type="synonym">Cricetulus barabensis griseus</name>
    <dbReference type="NCBI Taxonomy" id="10029"/>
    <lineage>
        <taxon>Eukaryota</taxon>
        <taxon>Metazoa</taxon>
        <taxon>Chordata</taxon>
        <taxon>Craniata</taxon>
        <taxon>Vertebrata</taxon>
        <taxon>Euteleostomi</taxon>
        <taxon>Mammalia</taxon>
        <taxon>Eutheria</taxon>
        <taxon>Euarchontoglires</taxon>
        <taxon>Glires</taxon>
        <taxon>Rodentia</taxon>
        <taxon>Myomorpha</taxon>
        <taxon>Muroidea</taxon>
        <taxon>Cricetidae</taxon>
        <taxon>Cricetinae</taxon>
        <taxon>Cricetulus</taxon>
    </lineage>
</organism>